<dbReference type="AlphaFoldDB" id="Q6BU16"/>
<reference evidence="5 6" key="1">
    <citation type="journal article" date="2004" name="Nature">
        <title>Genome evolution in yeasts.</title>
        <authorList>
            <consortium name="Genolevures"/>
            <person name="Dujon B."/>
            <person name="Sherman D."/>
            <person name="Fischer G."/>
            <person name="Durrens P."/>
            <person name="Casaregola S."/>
            <person name="Lafontaine I."/>
            <person name="de Montigny J."/>
            <person name="Marck C."/>
            <person name="Neuveglise C."/>
            <person name="Talla E."/>
            <person name="Goffard N."/>
            <person name="Frangeul L."/>
            <person name="Aigle M."/>
            <person name="Anthouard V."/>
            <person name="Babour A."/>
            <person name="Barbe V."/>
            <person name="Barnay S."/>
            <person name="Blanchin S."/>
            <person name="Beckerich J.M."/>
            <person name="Beyne E."/>
            <person name="Bleykasten C."/>
            <person name="Boisrame A."/>
            <person name="Boyer J."/>
            <person name="Cattolico L."/>
            <person name="Confanioleri F."/>
            <person name="de Daruvar A."/>
            <person name="Despons L."/>
            <person name="Fabre E."/>
            <person name="Fairhead C."/>
            <person name="Ferry-Dumazet H."/>
            <person name="Groppi A."/>
            <person name="Hantraye F."/>
            <person name="Hennequin C."/>
            <person name="Jauniaux N."/>
            <person name="Joyet P."/>
            <person name="Kachouri R."/>
            <person name="Kerrest A."/>
            <person name="Koszul R."/>
            <person name="Lemaire M."/>
            <person name="Lesur I."/>
            <person name="Ma L."/>
            <person name="Muller H."/>
            <person name="Nicaud J.M."/>
            <person name="Nikolski M."/>
            <person name="Oztas S."/>
            <person name="Ozier-Kalogeropoulos O."/>
            <person name="Pellenz S."/>
            <person name="Potier S."/>
            <person name="Richard G.F."/>
            <person name="Straub M.L."/>
            <person name="Suleau A."/>
            <person name="Swennene D."/>
            <person name="Tekaia F."/>
            <person name="Wesolowski-Louvel M."/>
            <person name="Westhof E."/>
            <person name="Wirth B."/>
            <person name="Zeniou-Meyer M."/>
            <person name="Zivanovic I."/>
            <person name="Bolotin-Fukuhara M."/>
            <person name="Thierry A."/>
            <person name="Bouchier C."/>
            <person name="Caudron B."/>
            <person name="Scarpelli C."/>
            <person name="Gaillardin C."/>
            <person name="Weissenbach J."/>
            <person name="Wincker P."/>
            <person name="Souciet J.L."/>
        </authorList>
    </citation>
    <scope>NUCLEOTIDE SEQUENCE [LARGE SCALE GENOMIC DNA]</scope>
    <source>
        <strain evidence="6">ATCC 36239 / CBS 767 / BCRC 21394 / JCM 1990 / NBRC 0083 / IGC 2968</strain>
    </source>
</reference>
<evidence type="ECO:0000259" key="4">
    <source>
        <dbReference type="PROSITE" id="PS50303"/>
    </source>
</evidence>
<feature type="repeat" description="Pumilio" evidence="2">
    <location>
        <begin position="133"/>
        <end position="168"/>
    </location>
</feature>
<dbReference type="InterPro" id="IPR016024">
    <property type="entry name" value="ARM-type_fold"/>
</dbReference>
<dbReference type="Proteomes" id="UP000000599">
    <property type="component" value="Chromosome C"/>
</dbReference>
<organism evidence="5 6">
    <name type="scientific">Debaryomyces hansenii (strain ATCC 36239 / CBS 767 / BCRC 21394 / JCM 1990 / NBRC 0083 / IGC 2968)</name>
    <name type="common">Yeast</name>
    <name type="synonym">Torulaspora hansenii</name>
    <dbReference type="NCBI Taxonomy" id="284592"/>
    <lineage>
        <taxon>Eukaryota</taxon>
        <taxon>Fungi</taxon>
        <taxon>Dikarya</taxon>
        <taxon>Ascomycota</taxon>
        <taxon>Saccharomycotina</taxon>
        <taxon>Pichiomycetes</taxon>
        <taxon>Debaryomycetaceae</taxon>
        <taxon>Debaryomyces</taxon>
    </lineage>
</organism>
<feature type="repeat" description="Pumilio" evidence="2">
    <location>
        <begin position="405"/>
        <end position="443"/>
    </location>
</feature>
<dbReference type="PANTHER" id="PTHR12537">
    <property type="entry name" value="RNA BINDING PROTEIN PUMILIO-RELATED"/>
    <property type="match status" value="1"/>
</dbReference>
<dbReference type="PROSITE" id="PS50302">
    <property type="entry name" value="PUM"/>
    <property type="match status" value="7"/>
</dbReference>
<dbReference type="GO" id="GO:0005737">
    <property type="term" value="C:cytoplasm"/>
    <property type="evidence" value="ECO:0007669"/>
    <property type="project" value="TreeGrafter"/>
</dbReference>
<feature type="repeat" description="Pumilio" evidence="2">
    <location>
        <begin position="321"/>
        <end position="358"/>
    </location>
</feature>
<dbReference type="GeneID" id="2900752"/>
<dbReference type="HOGENOM" id="CLU_008419_0_0_1"/>
<evidence type="ECO:0000313" key="6">
    <source>
        <dbReference type="Proteomes" id="UP000000599"/>
    </source>
</evidence>
<dbReference type="SUPFAM" id="SSF48371">
    <property type="entry name" value="ARM repeat"/>
    <property type="match status" value="1"/>
</dbReference>
<sequence>MSDTRHQQNLSINSINSLIEPTTPPSFGKTSIWDNGSGGKGTGAGSGYNGLNSMGANGIHNLTSGNGVGNGIGGQLGGSLSGPSGSQMGSQMGGMVGGGAGAVSGAHTNGHGPGDHKLDKEYLSGLNKVPLDQLRPEILKLAKDQYGCRFLQKKIDENVIPSSQIRTENFKVIFKEVYPFIYELIIDPFGNYLVQKLIDYCDDANLSLILEILQYNLFQISINQHGTRALQKIINSLNNDYQLSLLISGLNPFIIELIKDLNGNHVIQKILNKYSPENCQFIYDSIINDLYVVATHKHGCCVLQKCLNHVNSMQLVQFSQKILMFDTFRKLTNDQFGNYVLQYLISINSISINLKMYENFMKFGVNNLCNLKFSSNVVEKFLKNCYVNEPNSPAFSNLKLELCLQVMQGDLNKMINDPFGNYVIQTLIDILVNPSINYTNPLNKNLLVLLPLNFNISNLTNPQIQIAIIKNWFVNCKIVSSFGKRIQSKINSILNGTTNNSNGSTNATNHHSANFKNYNFHALNMNANGEFVNSEFPPHLSQQPHKMHQRNLSIPLQSAPFTPLQPMSANNYALGNATNGGVVTPGNIEHPSNLLKPNMSGYTSLSNLNIPHMNNHISNNPSANDFTIQNSYFNGNPANNNQMSPQFVLSPNIKYYQN</sequence>
<dbReference type="OrthoDB" id="668540at2759"/>
<evidence type="ECO:0000313" key="5">
    <source>
        <dbReference type="EMBL" id="CAG86381.2"/>
    </source>
</evidence>
<feature type="region of interest" description="Disordered" evidence="3">
    <location>
        <begin position="14"/>
        <end position="35"/>
    </location>
</feature>
<dbReference type="STRING" id="284592.Q6BU16"/>
<feature type="compositionally biased region" description="Low complexity" evidence="3">
    <location>
        <begin position="81"/>
        <end position="90"/>
    </location>
</feature>
<evidence type="ECO:0000256" key="2">
    <source>
        <dbReference type="PROSITE-ProRule" id="PRU00317"/>
    </source>
</evidence>
<dbReference type="VEuPathDB" id="FungiDB:DEHA2C14278g"/>
<evidence type="ECO:0000256" key="3">
    <source>
        <dbReference type="SAM" id="MobiDB-lite"/>
    </source>
</evidence>
<dbReference type="PROSITE" id="PS50303">
    <property type="entry name" value="PUM_HD"/>
    <property type="match status" value="1"/>
</dbReference>
<dbReference type="eggNOG" id="KOG2049">
    <property type="taxonomic scope" value="Eukaryota"/>
</dbReference>
<dbReference type="InterPro" id="IPR001313">
    <property type="entry name" value="Pumilio_RNA-bd_rpt"/>
</dbReference>
<dbReference type="InterPro" id="IPR011989">
    <property type="entry name" value="ARM-like"/>
</dbReference>
<gene>
    <name evidence="5" type="ordered locus">DEHA2C14278g</name>
</gene>
<dbReference type="GO" id="GO:0010629">
    <property type="term" value="P:negative regulation of gene expression"/>
    <property type="evidence" value="ECO:0007669"/>
    <property type="project" value="UniProtKB-ARBA"/>
</dbReference>
<protein>
    <submittedName>
        <fullName evidence="5">DEHA2C14278p</fullName>
    </submittedName>
</protein>
<keyword evidence="6" id="KW-1185">Reference proteome</keyword>
<feature type="repeat" description="Pumilio" evidence="2">
    <location>
        <begin position="285"/>
        <end position="320"/>
    </location>
</feature>
<dbReference type="FunCoup" id="Q6BU16">
    <property type="interactions" value="85"/>
</dbReference>
<dbReference type="CDD" id="cd07920">
    <property type="entry name" value="Pumilio"/>
    <property type="match status" value="1"/>
</dbReference>
<dbReference type="OMA" id="VVATHKH"/>
<dbReference type="PANTHER" id="PTHR12537:SF80">
    <property type="entry name" value="SUPPRESSOR PROTEIN MPT5"/>
    <property type="match status" value="1"/>
</dbReference>
<feature type="region of interest" description="Disordered" evidence="3">
    <location>
        <begin position="74"/>
        <end position="119"/>
    </location>
</feature>
<dbReference type="EMBL" id="CR382135">
    <property type="protein sequence ID" value="CAG86381.2"/>
    <property type="molecule type" value="Genomic_DNA"/>
</dbReference>
<dbReference type="SMART" id="SM00025">
    <property type="entry name" value="Pumilio"/>
    <property type="match status" value="8"/>
</dbReference>
<dbReference type="KEGG" id="dha:DEHA2C14278g"/>
<feature type="repeat" description="Pumilio" evidence="2">
    <location>
        <begin position="249"/>
        <end position="284"/>
    </location>
</feature>
<dbReference type="Pfam" id="PF00806">
    <property type="entry name" value="PUF"/>
    <property type="match status" value="7"/>
</dbReference>
<dbReference type="GO" id="GO:0010608">
    <property type="term" value="P:post-transcriptional regulation of gene expression"/>
    <property type="evidence" value="ECO:0007669"/>
    <property type="project" value="TreeGrafter"/>
</dbReference>
<proteinExistence type="predicted"/>
<keyword evidence="1" id="KW-0677">Repeat</keyword>
<evidence type="ECO:0000256" key="1">
    <source>
        <dbReference type="ARBA" id="ARBA00022737"/>
    </source>
</evidence>
<dbReference type="Gene3D" id="1.25.10.10">
    <property type="entry name" value="Leucine-rich Repeat Variant"/>
    <property type="match status" value="1"/>
</dbReference>
<dbReference type="RefSeq" id="XP_458303.2">
    <property type="nucleotide sequence ID" value="XM_458303.1"/>
</dbReference>
<feature type="compositionally biased region" description="Gly residues" evidence="3">
    <location>
        <begin position="91"/>
        <end position="102"/>
    </location>
</feature>
<name>Q6BU16_DEBHA</name>
<dbReference type="InterPro" id="IPR033712">
    <property type="entry name" value="Pumilio_RNA-bd"/>
</dbReference>
<feature type="domain" description="PUM-HD" evidence="4">
    <location>
        <begin position="112"/>
        <end position="494"/>
    </location>
</feature>
<dbReference type="InParanoid" id="Q6BU16"/>
<feature type="repeat" description="Pumilio" evidence="2">
    <location>
        <begin position="212"/>
        <end position="248"/>
    </location>
</feature>
<feature type="repeat" description="Pumilio" evidence="2">
    <location>
        <begin position="176"/>
        <end position="211"/>
    </location>
</feature>
<dbReference type="GO" id="GO:0003729">
    <property type="term" value="F:mRNA binding"/>
    <property type="evidence" value="ECO:0007669"/>
    <property type="project" value="TreeGrafter"/>
</dbReference>
<dbReference type="InterPro" id="IPR033133">
    <property type="entry name" value="PUM-HD"/>
</dbReference>
<accession>Q6BU16</accession>